<organism evidence="1 2">
    <name type="scientific">Zasmidium cellare ATCC 36951</name>
    <dbReference type="NCBI Taxonomy" id="1080233"/>
    <lineage>
        <taxon>Eukaryota</taxon>
        <taxon>Fungi</taxon>
        <taxon>Dikarya</taxon>
        <taxon>Ascomycota</taxon>
        <taxon>Pezizomycotina</taxon>
        <taxon>Dothideomycetes</taxon>
        <taxon>Dothideomycetidae</taxon>
        <taxon>Mycosphaerellales</taxon>
        <taxon>Mycosphaerellaceae</taxon>
        <taxon>Zasmidium</taxon>
    </lineage>
</organism>
<dbReference type="InterPro" id="IPR032710">
    <property type="entry name" value="NTF2-like_dom_sf"/>
</dbReference>
<gene>
    <name evidence="1" type="ORF">M409DRAFT_48610</name>
</gene>
<keyword evidence="2" id="KW-1185">Reference proteome</keyword>
<dbReference type="AlphaFoldDB" id="A0A6A6D2N0"/>
<accession>A0A6A6D2N0</accession>
<dbReference type="RefSeq" id="XP_033674556.1">
    <property type="nucleotide sequence ID" value="XM_033810990.1"/>
</dbReference>
<proteinExistence type="predicted"/>
<evidence type="ECO:0008006" key="3">
    <source>
        <dbReference type="Google" id="ProtNLM"/>
    </source>
</evidence>
<evidence type="ECO:0000313" key="2">
    <source>
        <dbReference type="Proteomes" id="UP000799537"/>
    </source>
</evidence>
<dbReference type="GeneID" id="54564262"/>
<name>A0A6A6D2N0_ZASCE</name>
<protein>
    <recommendedName>
        <fullName evidence="3">SnoaL-like domain-containing protein</fullName>
    </recommendedName>
</protein>
<sequence length="186" mass="21740">MAYYDDCSGPLDFPFTIFPEVPIIRKSDRLAKKPARQGRKELAVAAQLERADHEIMEAFNRRNFDHSGEVWQQYEDKFRVEVYMFLTSPQIQFNGDMTRREYLLAAEDVLSNFPDIRFYCQNRTSTVDVRAGRAKITSYSRFQRNAKGCLMDVLSVFDFRLTDGKWKIYRAQSFQGMDLLGIDTTV</sequence>
<dbReference type="Proteomes" id="UP000799537">
    <property type="component" value="Unassembled WGS sequence"/>
</dbReference>
<dbReference type="SUPFAM" id="SSF54427">
    <property type="entry name" value="NTF2-like"/>
    <property type="match status" value="1"/>
</dbReference>
<dbReference type="EMBL" id="ML993579">
    <property type="protein sequence ID" value="KAF2173667.1"/>
    <property type="molecule type" value="Genomic_DNA"/>
</dbReference>
<reference evidence="1" key="1">
    <citation type="journal article" date="2020" name="Stud. Mycol.">
        <title>101 Dothideomycetes genomes: a test case for predicting lifestyles and emergence of pathogens.</title>
        <authorList>
            <person name="Haridas S."/>
            <person name="Albert R."/>
            <person name="Binder M."/>
            <person name="Bloem J."/>
            <person name="Labutti K."/>
            <person name="Salamov A."/>
            <person name="Andreopoulos B."/>
            <person name="Baker S."/>
            <person name="Barry K."/>
            <person name="Bills G."/>
            <person name="Bluhm B."/>
            <person name="Cannon C."/>
            <person name="Castanera R."/>
            <person name="Culley D."/>
            <person name="Daum C."/>
            <person name="Ezra D."/>
            <person name="Gonzalez J."/>
            <person name="Henrissat B."/>
            <person name="Kuo A."/>
            <person name="Liang C."/>
            <person name="Lipzen A."/>
            <person name="Lutzoni F."/>
            <person name="Magnuson J."/>
            <person name="Mondo S."/>
            <person name="Nolan M."/>
            <person name="Ohm R."/>
            <person name="Pangilinan J."/>
            <person name="Park H.-J."/>
            <person name="Ramirez L."/>
            <person name="Alfaro M."/>
            <person name="Sun H."/>
            <person name="Tritt A."/>
            <person name="Yoshinaga Y."/>
            <person name="Zwiers L.-H."/>
            <person name="Turgeon B."/>
            <person name="Goodwin S."/>
            <person name="Spatafora J."/>
            <person name="Crous P."/>
            <person name="Grigoriev I."/>
        </authorList>
    </citation>
    <scope>NUCLEOTIDE SEQUENCE</scope>
    <source>
        <strain evidence="1">ATCC 36951</strain>
    </source>
</reference>
<evidence type="ECO:0000313" key="1">
    <source>
        <dbReference type="EMBL" id="KAF2173667.1"/>
    </source>
</evidence>